<dbReference type="InterPro" id="IPR032296">
    <property type="entry name" value="CEBP_ZZ"/>
</dbReference>
<feature type="compositionally biased region" description="Low complexity" evidence="5">
    <location>
        <begin position="139"/>
        <end position="156"/>
    </location>
</feature>
<evidence type="ECO:0000256" key="2">
    <source>
        <dbReference type="ARBA" id="ARBA00022737"/>
    </source>
</evidence>
<dbReference type="Gene3D" id="4.10.640.40">
    <property type="entry name" value="Cytoplasmic polyadenylation element-binding protein, ZZ domain"/>
    <property type="match status" value="1"/>
</dbReference>
<dbReference type="SMART" id="SM00360">
    <property type="entry name" value="RRM"/>
    <property type="match status" value="1"/>
</dbReference>
<evidence type="ECO:0000256" key="5">
    <source>
        <dbReference type="SAM" id="MobiDB-lite"/>
    </source>
</evidence>
<dbReference type="CDD" id="cd19757">
    <property type="entry name" value="Bbox1"/>
    <property type="match status" value="1"/>
</dbReference>
<dbReference type="GO" id="GO:0043022">
    <property type="term" value="F:ribosome binding"/>
    <property type="evidence" value="ECO:0007669"/>
    <property type="project" value="TreeGrafter"/>
</dbReference>
<organism evidence="7 8">
    <name type="scientific">Takifugu bimaculatus</name>
    <dbReference type="NCBI Taxonomy" id="433685"/>
    <lineage>
        <taxon>Eukaryota</taxon>
        <taxon>Metazoa</taxon>
        <taxon>Chordata</taxon>
        <taxon>Craniata</taxon>
        <taxon>Vertebrata</taxon>
        <taxon>Euteleostomi</taxon>
        <taxon>Actinopterygii</taxon>
        <taxon>Neopterygii</taxon>
        <taxon>Teleostei</taxon>
        <taxon>Neoteleostei</taxon>
        <taxon>Acanthomorphata</taxon>
        <taxon>Eupercaria</taxon>
        <taxon>Tetraodontiformes</taxon>
        <taxon>Tetradontoidea</taxon>
        <taxon>Tetraodontidae</taxon>
        <taxon>Takifugu</taxon>
    </lineage>
</organism>
<comment type="similarity">
    <text evidence="1">Belongs to the RRM CPEB family.</text>
</comment>
<dbReference type="CDD" id="cd12724">
    <property type="entry name" value="RRM1_CPEB2_like"/>
    <property type="match status" value="1"/>
</dbReference>
<evidence type="ECO:0000256" key="4">
    <source>
        <dbReference type="PROSITE-ProRule" id="PRU00176"/>
    </source>
</evidence>
<keyword evidence="3 4" id="KW-0694">RNA-binding</keyword>
<dbReference type="PANTHER" id="PTHR12566:SF2">
    <property type="entry name" value="CYTOPLASMIC POLYADENYLATION ELEMENT-BINDING PROTEIN 4"/>
    <property type="match status" value="1"/>
</dbReference>
<dbReference type="GO" id="GO:0005634">
    <property type="term" value="C:nucleus"/>
    <property type="evidence" value="ECO:0007669"/>
    <property type="project" value="TreeGrafter"/>
</dbReference>
<dbReference type="InterPro" id="IPR000504">
    <property type="entry name" value="RRM_dom"/>
</dbReference>
<dbReference type="PROSITE" id="PS50102">
    <property type="entry name" value="RRM"/>
    <property type="match status" value="1"/>
</dbReference>
<dbReference type="CDD" id="cd12726">
    <property type="entry name" value="RRM2_CPEB2_like"/>
    <property type="match status" value="1"/>
</dbReference>
<feature type="region of interest" description="Disordered" evidence="5">
    <location>
        <begin position="35"/>
        <end position="87"/>
    </location>
</feature>
<dbReference type="GO" id="GO:0045202">
    <property type="term" value="C:synapse"/>
    <property type="evidence" value="ECO:0007669"/>
    <property type="project" value="TreeGrafter"/>
</dbReference>
<protein>
    <recommendedName>
        <fullName evidence="6">RRM domain-containing protein</fullName>
    </recommendedName>
</protein>
<dbReference type="InterPro" id="IPR012677">
    <property type="entry name" value="Nucleotide-bd_a/b_plait_sf"/>
</dbReference>
<reference evidence="7 8" key="1">
    <citation type="submission" date="2019-04" db="EMBL/GenBank/DDBJ databases">
        <title>The sequence and de novo assembly of Takifugu bimaculatus genome using PacBio and Hi-C technologies.</title>
        <authorList>
            <person name="Xu P."/>
            <person name="Liu B."/>
            <person name="Zhou Z."/>
        </authorList>
    </citation>
    <scope>NUCLEOTIDE SEQUENCE [LARGE SCALE GENOMIC DNA]</scope>
    <source>
        <strain evidence="7">TB-2018</strain>
        <tissue evidence="7">Muscle</tissue>
    </source>
</reference>
<dbReference type="FunFam" id="3.30.70.330:FF:000009">
    <property type="entry name" value="cytoplasmic polyadenylation element-binding protein 2 isoform X1"/>
    <property type="match status" value="1"/>
</dbReference>
<feature type="compositionally biased region" description="Basic and acidic residues" evidence="5">
    <location>
        <begin position="72"/>
        <end position="87"/>
    </location>
</feature>
<dbReference type="GO" id="GO:0043005">
    <property type="term" value="C:neuron projection"/>
    <property type="evidence" value="ECO:0007669"/>
    <property type="project" value="TreeGrafter"/>
</dbReference>
<evidence type="ECO:0000256" key="1">
    <source>
        <dbReference type="ARBA" id="ARBA00010347"/>
    </source>
</evidence>
<dbReference type="SUPFAM" id="SSF54928">
    <property type="entry name" value="RNA-binding domain, RBD"/>
    <property type="match status" value="1"/>
</dbReference>
<dbReference type="PANTHER" id="PTHR12566">
    <property type="entry name" value="CYTOPLASMIC POLYADENYLATION ELEMENT BINDING PROTEIN CPEB"/>
    <property type="match status" value="1"/>
</dbReference>
<dbReference type="InterPro" id="IPR034819">
    <property type="entry name" value="CPEB"/>
</dbReference>
<dbReference type="InterPro" id="IPR038446">
    <property type="entry name" value="CEBP_ZZ_sf"/>
</dbReference>
<evidence type="ECO:0000256" key="3">
    <source>
        <dbReference type="ARBA" id="ARBA00022884"/>
    </source>
</evidence>
<dbReference type="EMBL" id="SWLE01000006">
    <property type="protein sequence ID" value="TNM98806.1"/>
    <property type="molecule type" value="Genomic_DNA"/>
</dbReference>
<feature type="compositionally biased region" description="Low complexity" evidence="5">
    <location>
        <begin position="42"/>
        <end position="53"/>
    </location>
</feature>
<dbReference type="GO" id="GO:0008135">
    <property type="term" value="F:translation factor activity, RNA binding"/>
    <property type="evidence" value="ECO:0007669"/>
    <property type="project" value="TreeGrafter"/>
</dbReference>
<accession>A0A4Z2C4P2</accession>
<feature type="region of interest" description="Disordered" evidence="5">
    <location>
        <begin position="138"/>
        <end position="165"/>
    </location>
</feature>
<comment type="caution">
    <text evidence="7">The sequence shown here is derived from an EMBL/GenBank/DDBJ whole genome shotgun (WGS) entry which is preliminary data.</text>
</comment>
<keyword evidence="2" id="KW-0677">Repeat</keyword>
<dbReference type="FunFam" id="4.10.640.40:FF:000001">
    <property type="entry name" value="Cytoplasmic polyadenylation element-binding 2 isoform X2"/>
    <property type="match status" value="1"/>
</dbReference>
<dbReference type="Pfam" id="PF16367">
    <property type="entry name" value="RRM_7"/>
    <property type="match status" value="1"/>
</dbReference>
<feature type="domain" description="RRM" evidence="6">
    <location>
        <begin position="346"/>
        <end position="437"/>
    </location>
</feature>
<dbReference type="GO" id="GO:0005737">
    <property type="term" value="C:cytoplasm"/>
    <property type="evidence" value="ECO:0007669"/>
    <property type="project" value="TreeGrafter"/>
</dbReference>
<dbReference type="GO" id="GO:0003730">
    <property type="term" value="F:mRNA 3'-UTR binding"/>
    <property type="evidence" value="ECO:0007669"/>
    <property type="project" value="InterPro"/>
</dbReference>
<keyword evidence="8" id="KW-1185">Reference proteome</keyword>
<dbReference type="Pfam" id="PF16366">
    <property type="entry name" value="CEBP_ZZ"/>
    <property type="match status" value="1"/>
</dbReference>
<evidence type="ECO:0000313" key="7">
    <source>
        <dbReference type="EMBL" id="TNM98806.1"/>
    </source>
</evidence>
<evidence type="ECO:0000313" key="8">
    <source>
        <dbReference type="Proteomes" id="UP000516260"/>
    </source>
</evidence>
<dbReference type="AlphaFoldDB" id="A0A4Z2C4P2"/>
<proteinExistence type="inferred from homology"/>
<sequence>MGDYAFGVLVKNSSAQHSNMQDDILESDKSKALDLQDMQEKSQVQSQPQSLSPGHQEAGGNLGDLEGPEETTLEKGSLESSGGKEKLRIESPVLSGFDYQDSLGMAQMLMDLTSSSRIFHTTLGLALGLEVPSPHRLDLSPNTTLKPLTPSTTTPTARGSHSNTGPPKLVLIHHSPLSHHIPNALVLSPSFPTSLPLRANLPLLGETTRAPPPPHPPLGAPVVMKFPRNTSGFNHKAWVEDGMSRGDSVYPFQERTRSFDSFSMHSLENSLIDIMRAEQDSLKGRYSFPHQGGDGPLPMNGHSSLFPMEDERSFGEDESGDQGLAGLGSAHCFPHLNGERVERFSRKVFVGGLPPDIDEDEITASFRRFGHLIVDWPHKAESKSYFPPKGYAFLLFQDESSVQALIDACIQEEGKLYLCVSSPTIKDKPFSMELAMIMDRLYGGVCYAGIDTDPELKYPKGAGRVAFSNQQSYIAAISARFVQLQHGEIDKRVEVKPYVLDDQLCDECQGTRCGGKFAPFFCANVTCLQYYCEYCWAAIHSRAGREFHKPLVKEGGDRPRHISFRWN</sequence>
<dbReference type="Proteomes" id="UP000516260">
    <property type="component" value="Chromosome 14"/>
</dbReference>
<evidence type="ECO:0000259" key="6">
    <source>
        <dbReference type="PROSITE" id="PS50102"/>
    </source>
</evidence>
<name>A0A4Z2C4P2_9TELE</name>
<gene>
    <name evidence="7" type="ORF">fugu_013370</name>
</gene>
<dbReference type="GO" id="GO:0000900">
    <property type="term" value="F:mRNA regulatory element binding translation repressor activity"/>
    <property type="evidence" value="ECO:0007669"/>
    <property type="project" value="TreeGrafter"/>
</dbReference>
<dbReference type="Gene3D" id="3.30.70.330">
    <property type="match status" value="2"/>
</dbReference>
<dbReference type="InterPro" id="IPR035979">
    <property type="entry name" value="RBD_domain_sf"/>
</dbReference>
<dbReference type="GO" id="GO:2000766">
    <property type="term" value="P:negative regulation of cytoplasmic translation"/>
    <property type="evidence" value="ECO:0007669"/>
    <property type="project" value="TreeGrafter"/>
</dbReference>